<sequence length="185" mass="20965">MTPFKFLILLCLLMCSLLGFVHSFLLPPLLNTMPDFTNETVAEEVANYACKKENCLPLIKACPYAFLCVKFCKQYTGDQFGLKAVKTQIGQELSTPPGRKNQIVANRLRIGHTAITHSFIFKNEPISLCEECNTALSVFHIILECPKYNRKRSLHHIPDSLETALGTQIEKTLDFLRSINIFNKI</sequence>
<gene>
    <name evidence="2" type="ORF">MELIAE_LOCUS5881</name>
</gene>
<dbReference type="AlphaFoldDB" id="A0A9P0B4S9"/>
<dbReference type="Proteomes" id="UP001154078">
    <property type="component" value="Chromosome 3"/>
</dbReference>
<accession>A0A9P0B4S9</accession>
<dbReference type="EMBL" id="OV121134">
    <property type="protein sequence ID" value="CAH0554018.1"/>
    <property type="molecule type" value="Genomic_DNA"/>
</dbReference>
<proteinExistence type="predicted"/>
<reference evidence="2" key="1">
    <citation type="submission" date="2021-12" db="EMBL/GenBank/DDBJ databases">
        <authorList>
            <person name="King R."/>
        </authorList>
    </citation>
    <scope>NUCLEOTIDE SEQUENCE</scope>
</reference>
<dbReference type="OrthoDB" id="6369833at2759"/>
<protein>
    <submittedName>
        <fullName evidence="2">Uncharacterized protein</fullName>
    </submittedName>
</protein>
<name>A0A9P0B4S9_BRAAE</name>
<keyword evidence="3" id="KW-1185">Reference proteome</keyword>
<feature type="signal peptide" evidence="1">
    <location>
        <begin position="1"/>
        <end position="23"/>
    </location>
</feature>
<evidence type="ECO:0000313" key="2">
    <source>
        <dbReference type="EMBL" id="CAH0554018.1"/>
    </source>
</evidence>
<evidence type="ECO:0000256" key="1">
    <source>
        <dbReference type="SAM" id="SignalP"/>
    </source>
</evidence>
<organism evidence="2 3">
    <name type="scientific">Brassicogethes aeneus</name>
    <name type="common">Rape pollen beetle</name>
    <name type="synonym">Meligethes aeneus</name>
    <dbReference type="NCBI Taxonomy" id="1431903"/>
    <lineage>
        <taxon>Eukaryota</taxon>
        <taxon>Metazoa</taxon>
        <taxon>Ecdysozoa</taxon>
        <taxon>Arthropoda</taxon>
        <taxon>Hexapoda</taxon>
        <taxon>Insecta</taxon>
        <taxon>Pterygota</taxon>
        <taxon>Neoptera</taxon>
        <taxon>Endopterygota</taxon>
        <taxon>Coleoptera</taxon>
        <taxon>Polyphaga</taxon>
        <taxon>Cucujiformia</taxon>
        <taxon>Nitidulidae</taxon>
        <taxon>Meligethinae</taxon>
        <taxon>Brassicogethes</taxon>
    </lineage>
</organism>
<feature type="chain" id="PRO_5040178648" evidence="1">
    <location>
        <begin position="24"/>
        <end position="185"/>
    </location>
</feature>
<evidence type="ECO:0000313" key="3">
    <source>
        <dbReference type="Proteomes" id="UP001154078"/>
    </source>
</evidence>
<keyword evidence="1" id="KW-0732">Signal</keyword>